<dbReference type="InterPro" id="IPR004193">
    <property type="entry name" value="Glyco_hydro_13_N"/>
</dbReference>
<dbReference type="NCBIfam" id="TIGR02100">
    <property type="entry name" value="glgX_debranch"/>
    <property type="match status" value="1"/>
</dbReference>
<dbReference type="InterPro" id="IPR044505">
    <property type="entry name" value="GlgX_Isoamylase_N_E_set"/>
</dbReference>
<accession>A0A7W8G759</accession>
<dbReference type="InterPro" id="IPR013783">
    <property type="entry name" value="Ig-like_fold"/>
</dbReference>
<dbReference type="InterPro" id="IPR011837">
    <property type="entry name" value="Glycogen_debranch_GlgX"/>
</dbReference>
<keyword evidence="6" id="KW-1185">Reference proteome</keyword>
<protein>
    <submittedName>
        <fullName evidence="5">Glycogen operon protein</fullName>
        <ecNumber evidence="5">3.2.1.-</ecNumber>
    </submittedName>
</protein>
<dbReference type="Gene3D" id="2.60.40.1180">
    <property type="entry name" value="Golgi alpha-mannosidase II"/>
    <property type="match status" value="1"/>
</dbReference>
<comment type="similarity">
    <text evidence="1">Belongs to the glycosyl hydrolase 13 family.</text>
</comment>
<dbReference type="InterPro" id="IPR048644">
    <property type="entry name" value="Isoamylase_C"/>
</dbReference>
<dbReference type="Pfam" id="PF00128">
    <property type="entry name" value="Alpha-amylase"/>
    <property type="match status" value="1"/>
</dbReference>
<dbReference type="SUPFAM" id="SSF51011">
    <property type="entry name" value="Glycosyl hydrolase domain"/>
    <property type="match status" value="1"/>
</dbReference>
<evidence type="ECO:0000256" key="1">
    <source>
        <dbReference type="ARBA" id="ARBA00008061"/>
    </source>
</evidence>
<dbReference type="EMBL" id="JACHFQ010000001">
    <property type="protein sequence ID" value="MBB5225127.1"/>
    <property type="molecule type" value="Genomic_DNA"/>
</dbReference>
<name>A0A7W8G759_9SPIR</name>
<proteinExistence type="inferred from homology"/>
<evidence type="ECO:0000256" key="2">
    <source>
        <dbReference type="ARBA" id="ARBA00022801"/>
    </source>
</evidence>
<dbReference type="Proteomes" id="UP000518887">
    <property type="component" value="Unassembled WGS sequence"/>
</dbReference>
<dbReference type="InterPro" id="IPR017853">
    <property type="entry name" value="GH"/>
</dbReference>
<dbReference type="InterPro" id="IPR006047">
    <property type="entry name" value="GH13_cat_dom"/>
</dbReference>
<gene>
    <name evidence="5" type="ORF">HNP76_000467</name>
</gene>
<dbReference type="CDD" id="cd02856">
    <property type="entry name" value="E_set_GDE_Isoamylase_N"/>
    <property type="match status" value="1"/>
</dbReference>
<dbReference type="Gene3D" id="2.60.40.10">
    <property type="entry name" value="Immunoglobulins"/>
    <property type="match status" value="1"/>
</dbReference>
<comment type="caution">
    <text evidence="5">The sequence shown here is derived from an EMBL/GenBank/DDBJ whole genome shotgun (WGS) entry which is preliminary data.</text>
</comment>
<dbReference type="Pfam" id="PF02922">
    <property type="entry name" value="CBM_48"/>
    <property type="match status" value="1"/>
</dbReference>
<keyword evidence="2 5" id="KW-0378">Hydrolase</keyword>
<keyword evidence="3 5" id="KW-0326">Glycosidase</keyword>
<dbReference type="GO" id="GO:0004135">
    <property type="term" value="F:amylo-alpha-1,6-glucosidase activity"/>
    <property type="evidence" value="ECO:0007669"/>
    <property type="project" value="InterPro"/>
</dbReference>
<dbReference type="GO" id="GO:0005980">
    <property type="term" value="P:glycogen catabolic process"/>
    <property type="evidence" value="ECO:0007669"/>
    <property type="project" value="InterPro"/>
</dbReference>
<dbReference type="SUPFAM" id="SSF51445">
    <property type="entry name" value="(Trans)glycosidases"/>
    <property type="match status" value="1"/>
</dbReference>
<dbReference type="SUPFAM" id="SSF81296">
    <property type="entry name" value="E set domains"/>
    <property type="match status" value="1"/>
</dbReference>
<dbReference type="RefSeq" id="WP_306790371.1">
    <property type="nucleotide sequence ID" value="NZ_CP031518.1"/>
</dbReference>
<dbReference type="AlphaFoldDB" id="A0A7W8G759"/>
<evidence type="ECO:0000313" key="6">
    <source>
        <dbReference type="Proteomes" id="UP000518887"/>
    </source>
</evidence>
<dbReference type="InterPro" id="IPR013780">
    <property type="entry name" value="Glyco_hydro_b"/>
</dbReference>
<reference evidence="5 6" key="1">
    <citation type="submission" date="2020-08" db="EMBL/GenBank/DDBJ databases">
        <title>Genomic Encyclopedia of Type Strains, Phase IV (KMG-IV): sequencing the most valuable type-strain genomes for metagenomic binning, comparative biology and taxonomic classification.</title>
        <authorList>
            <person name="Goeker M."/>
        </authorList>
    </citation>
    <scope>NUCLEOTIDE SEQUENCE [LARGE SCALE GENOMIC DNA]</scope>
    <source>
        <strain evidence="5 6">DSM 103462</strain>
    </source>
</reference>
<dbReference type="Pfam" id="PF21331">
    <property type="entry name" value="Isoamylase_C"/>
    <property type="match status" value="1"/>
</dbReference>
<evidence type="ECO:0000259" key="4">
    <source>
        <dbReference type="SMART" id="SM00642"/>
    </source>
</evidence>
<dbReference type="Gene3D" id="3.20.20.80">
    <property type="entry name" value="Glycosidases"/>
    <property type="match status" value="1"/>
</dbReference>
<dbReference type="InterPro" id="IPR014756">
    <property type="entry name" value="Ig_E-set"/>
</dbReference>
<organism evidence="5 6">
    <name type="scientific">Treponema ruminis</name>
    <dbReference type="NCBI Taxonomy" id="744515"/>
    <lineage>
        <taxon>Bacteria</taxon>
        <taxon>Pseudomonadati</taxon>
        <taxon>Spirochaetota</taxon>
        <taxon>Spirochaetia</taxon>
        <taxon>Spirochaetales</taxon>
        <taxon>Treponemataceae</taxon>
        <taxon>Treponema</taxon>
    </lineage>
</organism>
<dbReference type="PANTHER" id="PTHR43002">
    <property type="entry name" value="GLYCOGEN DEBRANCHING ENZYME"/>
    <property type="match status" value="1"/>
</dbReference>
<feature type="domain" description="Glycosyl hydrolase family 13 catalytic" evidence="4">
    <location>
        <begin position="147"/>
        <end position="560"/>
    </location>
</feature>
<sequence length="689" mass="78763">MNLGTTVTPKGVYFTVFSRNAKKIFLELYNSAEDAVPYHTVELTPEENRTGDLWHVFVEGLKAGDLYLYRVDGPFTPSRGHRFDKNQSLFDPRAKAFTTGSVFKYMQPGKDKYMERFPKCVIIDDDEYDWEDDKPLAIPLEKSIIYETHLKGFTASPTSKVEHPGTYRGLIEKIPYLQSLGISAVELLPVFEFDQYENTNVNPRTGARMKNYWGYSTIGFFAPKCSYSSDKTPGGCVREFKDMVKALHNAGIEIILDVVFNHTAEGNENGISLNFRGFDNKIFYHLVNDHKEYYMNYSGCGNAVNANHPVVQDFIIDCLHYWVLEMHVDGFRFDLASELCRDERGYICDNAPIARRIAEDSILRNTKIIAEPWDCGGAYQIGNFPGGRWCEWNDHYRDGIRRFIRGDEYIANEAATRIAGSNDIYALSGRSPVHSINFITAHDGFTLNDLVTYNYKHNEDNGECNRDGNDNNLSYNYGYEGPTINPKIENLRSTQLRNFFTTLMISQGVPMFVAGDEVRRTQGGNNNAYCQDNETSWFNWEDLNTNSQMLEFVQKLIALRNQHPVFHRRTFFGGAATSQFNEPPDISWFNFDGTIPDWNKMNRYLGFRLGGKAAGLPKDDNDFFVAMNMDIRDLTITIPKPSSGRKWYRTIDTSIHNRTAILLGGEEETLNSQEHYVLMANSILVLISK</sequence>
<dbReference type="CDD" id="cd11326">
    <property type="entry name" value="AmyAc_Glg_debranch"/>
    <property type="match status" value="1"/>
</dbReference>
<dbReference type="SMART" id="SM00642">
    <property type="entry name" value="Aamy"/>
    <property type="match status" value="1"/>
</dbReference>
<evidence type="ECO:0000256" key="3">
    <source>
        <dbReference type="ARBA" id="ARBA00023295"/>
    </source>
</evidence>
<dbReference type="EC" id="3.2.1.-" evidence="5"/>
<evidence type="ECO:0000313" key="5">
    <source>
        <dbReference type="EMBL" id="MBB5225127.1"/>
    </source>
</evidence>